<sequence length="32" mass="3925">MTRCKLQDAVRLNKWQRPCKEKCLKFETPYPL</sequence>
<name>A0A4P7NRR8_PYROR</name>
<proteinExistence type="predicted"/>
<protein>
    <submittedName>
        <fullName evidence="1">Uncharacterized protein</fullName>
    </submittedName>
</protein>
<dbReference type="EMBL" id="CP034209">
    <property type="protein sequence ID" value="QBZ64516.1"/>
    <property type="molecule type" value="Genomic_DNA"/>
</dbReference>
<dbReference type="Proteomes" id="UP000294847">
    <property type="component" value="Chromosome 6"/>
</dbReference>
<gene>
    <name evidence="1" type="ORF">PoMZ_06214</name>
</gene>
<evidence type="ECO:0000313" key="1">
    <source>
        <dbReference type="EMBL" id="QBZ64516.1"/>
    </source>
</evidence>
<organism evidence="1 2">
    <name type="scientific">Pyricularia oryzae</name>
    <name type="common">Rice blast fungus</name>
    <name type="synonym">Magnaporthe oryzae</name>
    <dbReference type="NCBI Taxonomy" id="318829"/>
    <lineage>
        <taxon>Eukaryota</taxon>
        <taxon>Fungi</taxon>
        <taxon>Dikarya</taxon>
        <taxon>Ascomycota</taxon>
        <taxon>Pezizomycotina</taxon>
        <taxon>Sordariomycetes</taxon>
        <taxon>Sordariomycetidae</taxon>
        <taxon>Magnaporthales</taxon>
        <taxon>Pyriculariaceae</taxon>
        <taxon>Pyricularia</taxon>
    </lineage>
</organism>
<dbReference type="AlphaFoldDB" id="A0A4P7NRR8"/>
<evidence type="ECO:0000313" key="2">
    <source>
        <dbReference type="Proteomes" id="UP000294847"/>
    </source>
</evidence>
<accession>A0A4P7NRR8</accession>
<reference evidence="1 2" key="1">
    <citation type="journal article" date="2019" name="Mol. Biol. Evol.">
        <title>Blast fungal genomes show frequent chromosomal changes, gene gains and losses, and effector gene turnover.</title>
        <authorList>
            <person name="Gomez Luciano L.B."/>
            <person name="Jason Tsai I."/>
            <person name="Chuma I."/>
            <person name="Tosa Y."/>
            <person name="Chen Y.H."/>
            <person name="Li J.Y."/>
            <person name="Li M.Y."/>
            <person name="Jade Lu M.Y."/>
            <person name="Nakayashiki H."/>
            <person name="Li W.H."/>
        </authorList>
    </citation>
    <scope>NUCLEOTIDE SEQUENCE [LARGE SCALE GENOMIC DNA]</scope>
    <source>
        <strain evidence="1">MZ5-1-6</strain>
    </source>
</reference>